<evidence type="ECO:0000313" key="4">
    <source>
        <dbReference type="Proteomes" id="UP000237608"/>
    </source>
</evidence>
<name>A0A2S7W854_9FLAO</name>
<keyword evidence="4" id="KW-1185">Reference proteome</keyword>
<dbReference type="Pfam" id="PF00534">
    <property type="entry name" value="Glycos_transf_1"/>
    <property type="match status" value="1"/>
</dbReference>
<comment type="caution">
    <text evidence="3">The sequence shown here is derived from an EMBL/GenBank/DDBJ whole genome shotgun (WGS) entry which is preliminary data.</text>
</comment>
<dbReference type="GO" id="GO:0016757">
    <property type="term" value="F:glycosyltransferase activity"/>
    <property type="evidence" value="ECO:0007669"/>
    <property type="project" value="InterPro"/>
</dbReference>
<dbReference type="PANTHER" id="PTHR46401:SF2">
    <property type="entry name" value="GLYCOSYLTRANSFERASE WBBK-RELATED"/>
    <property type="match status" value="1"/>
</dbReference>
<protein>
    <recommendedName>
        <fullName evidence="2">Glycosyl transferase family 1 domain-containing protein</fullName>
    </recommendedName>
</protein>
<dbReference type="InterPro" id="IPR001296">
    <property type="entry name" value="Glyco_trans_1"/>
</dbReference>
<dbReference type="Gene3D" id="3.40.50.2000">
    <property type="entry name" value="Glycogen Phosphorylase B"/>
    <property type="match status" value="2"/>
</dbReference>
<keyword evidence="1" id="KW-0808">Transferase</keyword>
<sequence>MDIILSNNFILNRKIILYVGGFILPDRNAAAQRVVSNAKAIREVGFDVVFLGKSYESVKKIDKQEAKEFQGFKIYEETYPKGLSSWIYHLTSIRNVKKLIEKLGSKNIHSIIAYNYPSFALQRLLNYTKSKDINIVSDCTEWALDLNNFSLRSILKYVDTFYRMKHIHNKLDGLIAISRFLFDYYNSKMENVIFLPPLVDCKDKKWGNLINAKELEIVYAGSPGNGNKDKLDSIIDVLSIVKNRLNRKFQLIIIGISYDQFKTNFKSYKIPENIKDDIIFLGRVPHLEAVCRVQKACFSIFLREDNIINKAGFPTKFVEAITSGTPVITNDSSNLSEYFVNENYGRIINLNNQINFEETLFEVLSFPFERINKMKEKCFNDKKFHYENYIFEIQKLLNSLH</sequence>
<dbReference type="EMBL" id="MSCL01000001">
    <property type="protein sequence ID" value="PQJ73797.1"/>
    <property type="molecule type" value="Genomic_DNA"/>
</dbReference>
<dbReference type="PANTHER" id="PTHR46401">
    <property type="entry name" value="GLYCOSYLTRANSFERASE WBBK-RELATED"/>
    <property type="match status" value="1"/>
</dbReference>
<organism evidence="3 4">
    <name type="scientific">Polaribacter gangjinensis</name>
    <dbReference type="NCBI Taxonomy" id="574710"/>
    <lineage>
        <taxon>Bacteria</taxon>
        <taxon>Pseudomonadati</taxon>
        <taxon>Bacteroidota</taxon>
        <taxon>Flavobacteriia</taxon>
        <taxon>Flavobacteriales</taxon>
        <taxon>Flavobacteriaceae</taxon>
    </lineage>
</organism>
<dbReference type="GO" id="GO:0009103">
    <property type="term" value="P:lipopolysaccharide biosynthetic process"/>
    <property type="evidence" value="ECO:0007669"/>
    <property type="project" value="TreeGrafter"/>
</dbReference>
<accession>A0A2S7W854</accession>
<dbReference type="Proteomes" id="UP000237608">
    <property type="component" value="Unassembled WGS sequence"/>
</dbReference>
<dbReference type="SUPFAM" id="SSF53756">
    <property type="entry name" value="UDP-Glycosyltransferase/glycogen phosphorylase"/>
    <property type="match status" value="1"/>
</dbReference>
<reference evidence="3 4" key="1">
    <citation type="submission" date="2016-12" db="EMBL/GenBank/DDBJ databases">
        <title>Trade-off between light-utilization and light-protection in marine flavobacteria.</title>
        <authorList>
            <person name="Kumagai Y."/>
            <person name="Yoshizawa S."/>
            <person name="Kogure K."/>
            <person name="Iwasaki W."/>
        </authorList>
    </citation>
    <scope>NUCLEOTIDE SEQUENCE [LARGE SCALE GENOMIC DNA]</scope>
    <source>
        <strain evidence="3 4">KCTC 22729</strain>
    </source>
</reference>
<evidence type="ECO:0000256" key="1">
    <source>
        <dbReference type="ARBA" id="ARBA00022679"/>
    </source>
</evidence>
<gene>
    <name evidence="3" type="ORF">BTO13_00225</name>
</gene>
<evidence type="ECO:0000313" key="3">
    <source>
        <dbReference type="EMBL" id="PQJ73797.1"/>
    </source>
</evidence>
<dbReference type="OrthoDB" id="1936552at2"/>
<evidence type="ECO:0000259" key="2">
    <source>
        <dbReference type="Pfam" id="PF00534"/>
    </source>
</evidence>
<dbReference type="AlphaFoldDB" id="A0A2S7W854"/>
<proteinExistence type="predicted"/>
<dbReference type="RefSeq" id="WP_105044950.1">
    <property type="nucleotide sequence ID" value="NZ_CP150662.1"/>
</dbReference>
<feature type="domain" description="Glycosyl transferase family 1" evidence="2">
    <location>
        <begin position="228"/>
        <end position="376"/>
    </location>
</feature>